<dbReference type="InterPro" id="IPR009100">
    <property type="entry name" value="AcylCoA_DH/oxidase_NM_dom_sf"/>
</dbReference>
<dbReference type="InterPro" id="IPR009075">
    <property type="entry name" value="AcylCo_DH/oxidase_C"/>
</dbReference>
<dbReference type="GO" id="GO:0033540">
    <property type="term" value="P:fatty acid beta-oxidation using acyl-CoA oxidase"/>
    <property type="evidence" value="ECO:0007669"/>
    <property type="project" value="TreeGrafter"/>
</dbReference>
<evidence type="ECO:0000256" key="2">
    <source>
        <dbReference type="ARBA" id="ARBA00022630"/>
    </source>
</evidence>
<dbReference type="RefSeq" id="WP_104380207.1">
    <property type="nucleotide sequence ID" value="NZ_PSZC01000014.1"/>
</dbReference>
<name>A0A2S6AMF7_9NOCA</name>
<keyword evidence="3" id="KW-0274">FAD</keyword>
<comment type="similarity">
    <text evidence="1">Belongs to the acyl-CoA dehydrogenase family.</text>
</comment>
<dbReference type="GO" id="GO:0005504">
    <property type="term" value="F:fatty acid binding"/>
    <property type="evidence" value="ECO:0007669"/>
    <property type="project" value="TreeGrafter"/>
</dbReference>
<organism evidence="5 6">
    <name type="scientific">Nocardia nova</name>
    <dbReference type="NCBI Taxonomy" id="37330"/>
    <lineage>
        <taxon>Bacteria</taxon>
        <taxon>Bacillati</taxon>
        <taxon>Actinomycetota</taxon>
        <taxon>Actinomycetes</taxon>
        <taxon>Mycobacteriales</taxon>
        <taxon>Nocardiaceae</taxon>
        <taxon>Nocardia</taxon>
    </lineage>
</organism>
<proteinExistence type="inferred from homology"/>
<reference evidence="5 6" key="1">
    <citation type="submission" date="2018-02" db="EMBL/GenBank/DDBJ databases">
        <title>8 Nocardia nova and 1 Nocardia cyriacigeorgica strain used for evolution to TMP-SMX.</title>
        <authorList>
            <person name="Mehta H."/>
            <person name="Weng J."/>
            <person name="Shamoo Y."/>
        </authorList>
    </citation>
    <scope>NUCLEOTIDE SEQUENCE [LARGE SCALE GENOMIC DNA]</scope>
    <source>
        <strain evidence="5 6">MDA3139</strain>
    </source>
</reference>
<dbReference type="Gene3D" id="2.40.110.10">
    <property type="entry name" value="Butyryl-CoA Dehydrogenase, subunit A, domain 2"/>
    <property type="match status" value="1"/>
</dbReference>
<dbReference type="InterPro" id="IPR012258">
    <property type="entry name" value="Acyl-CoA_oxidase"/>
</dbReference>
<dbReference type="PANTHER" id="PTHR10909">
    <property type="entry name" value="ELECTRON TRANSPORT OXIDOREDUCTASE"/>
    <property type="match status" value="1"/>
</dbReference>
<evidence type="ECO:0000313" key="6">
    <source>
        <dbReference type="Proteomes" id="UP000239874"/>
    </source>
</evidence>
<dbReference type="InterPro" id="IPR046373">
    <property type="entry name" value="Acyl-CoA_Oxase/DH_mid-dom_sf"/>
</dbReference>
<dbReference type="EMBL" id="PSZC01000014">
    <property type="protein sequence ID" value="PPJ36412.1"/>
    <property type="molecule type" value="Genomic_DNA"/>
</dbReference>
<dbReference type="Proteomes" id="UP000239874">
    <property type="component" value="Unassembled WGS sequence"/>
</dbReference>
<gene>
    <name evidence="5" type="ORF">C5E45_20405</name>
</gene>
<dbReference type="SUPFAM" id="SSF47203">
    <property type="entry name" value="Acyl-CoA dehydrogenase C-terminal domain-like"/>
    <property type="match status" value="2"/>
</dbReference>
<dbReference type="GO" id="GO:0071949">
    <property type="term" value="F:FAD binding"/>
    <property type="evidence" value="ECO:0007669"/>
    <property type="project" value="InterPro"/>
</dbReference>
<protein>
    <recommendedName>
        <fullName evidence="4">Acyl-CoA dehydrogenase/oxidase C-terminal domain-containing protein</fullName>
    </recommendedName>
</protein>
<dbReference type="AlphaFoldDB" id="A0A2S6AMF7"/>
<dbReference type="Pfam" id="PF00441">
    <property type="entry name" value="Acyl-CoA_dh_1"/>
    <property type="match status" value="1"/>
</dbReference>
<comment type="caution">
    <text evidence="5">The sequence shown here is derived from an EMBL/GenBank/DDBJ whole genome shotgun (WGS) entry which is preliminary data.</text>
</comment>
<keyword evidence="2" id="KW-0285">Flavoprotein</keyword>
<dbReference type="Gene3D" id="1.20.140.10">
    <property type="entry name" value="Butyryl-CoA Dehydrogenase, subunit A, domain 3"/>
    <property type="match status" value="1"/>
</dbReference>
<evidence type="ECO:0000259" key="4">
    <source>
        <dbReference type="Pfam" id="PF00441"/>
    </source>
</evidence>
<evidence type="ECO:0000256" key="3">
    <source>
        <dbReference type="ARBA" id="ARBA00022827"/>
    </source>
</evidence>
<evidence type="ECO:0000313" key="5">
    <source>
        <dbReference type="EMBL" id="PPJ36412.1"/>
    </source>
</evidence>
<dbReference type="SUPFAM" id="SSF56645">
    <property type="entry name" value="Acyl-CoA dehydrogenase NM domain-like"/>
    <property type="match status" value="1"/>
</dbReference>
<evidence type="ECO:0000256" key="1">
    <source>
        <dbReference type="ARBA" id="ARBA00009347"/>
    </source>
</evidence>
<dbReference type="GO" id="GO:0003997">
    <property type="term" value="F:acyl-CoA oxidase activity"/>
    <property type="evidence" value="ECO:0007669"/>
    <property type="project" value="InterPro"/>
</dbReference>
<dbReference type="PANTHER" id="PTHR10909:SF382">
    <property type="entry name" value="ACYL-COENZYME A OXIDASE"/>
    <property type="match status" value="1"/>
</dbReference>
<dbReference type="InterPro" id="IPR036250">
    <property type="entry name" value="AcylCo_DH-like_C"/>
</dbReference>
<accession>A0A2S6AMF7</accession>
<sequence length="608" mass="64531">MTTHNGTLDDSLDTDLVDSLRTVLVGLDGPLHARARDAIRAVHDVPTSELTYIEQYSRTTELLRTLIREMGGSAIEIARDPRLRGVLFEEAAIAAPGLLTVMSGHFNLALGAILASGIDSDYVRDCATDLDTGAAVGVLMLTELAGTNGANCRTTATWDPSANGFRLATPAIGNTPAVEAAKFMPNVAGQAPKIAVVTARLQFNGRDEGVLPFLLRVRACDGTLAPGVQVRALPDKLGSAMDHGLIMFDPAECLVPREALLGGDWARVSASGEFECTVPWAERFARTSGPLGGGRVDLPSGALASACRALAGVVGYAGQRRPGRTVMIDRGPVQRDIVTALAAVWATSLLGRKVRELRASDATPWSVLGPMIVKPLLSGTAYDVLVMCRRRAGAQGILRSNYIPDWIANADGISTAEGDDQIMQVAAGRHYQHLPTLHLPETPAALPWYIDQLIQREQAIADGIRRGNYAAAGPVWGSDTAAAELAIATGERLAATALHIAATTTSHPGAERLLHSAAAAYALGRIYDRGGWYAAHGQIDRAHANQIHTELLEHRGMLADSMNELVAVFNAPTLPGAPLFAADYLAPYRTLEGENREPSSTAPVRRAS</sequence>
<dbReference type="GO" id="GO:0055088">
    <property type="term" value="P:lipid homeostasis"/>
    <property type="evidence" value="ECO:0007669"/>
    <property type="project" value="TreeGrafter"/>
</dbReference>
<feature type="domain" description="Acyl-CoA dehydrogenase/oxidase C-terminal" evidence="4">
    <location>
        <begin position="289"/>
        <end position="424"/>
    </location>
</feature>